<dbReference type="InterPro" id="IPR015424">
    <property type="entry name" value="PyrdxlP-dep_Trfase"/>
</dbReference>
<dbReference type="OrthoDB" id="730777at2"/>
<sequence>MMSAPKSTHALWYPYTQMRQISELPRMIAGEGVIMHLEDGRSLIDGISSWWAVIHGYNHPVLNTALLTQVNKFAHVMLGGMTHHPALDLAEKLVRITPEGLNHVFFSDSGSIGVEVALKMSIQYWRNLGYTGKNKIISLRNGYHGDTFKAMEVSDDSDFTRAFADVLNRGFILDIPAGGFDADATMVQQAADQLEALLIRSHADIAAFIVEPLVQCAGGFHIYSPLYLKLAKELCTKYNVLLVFDEVATGFGRTGKLFAADHVGITPDLMILGKALTAGYMGHAATLATTAVFDSFLGDNYEKALMHGPTFMANPLACAVALQSIEIIADENYLEKIANIQRIIREQFDSIHTPAVIHKRSIGAIGALEMKDAQCLAGFKEFAQQHGVWLRPIGNVLYLMPPYIISEKELLTVLHTMKAWIEQIK</sequence>
<dbReference type="FunFam" id="3.40.640.10:FF:000004">
    <property type="entry name" value="Acetylornithine aminotransferase"/>
    <property type="match status" value="1"/>
</dbReference>
<feature type="binding site" evidence="9">
    <location>
        <position position="143"/>
    </location>
    <ligand>
        <name>substrate</name>
    </ligand>
</feature>
<feature type="binding site" evidence="9">
    <location>
        <position position="391"/>
    </location>
    <ligand>
        <name>substrate</name>
    </ligand>
</feature>
<dbReference type="HAMAP" id="MF_00834">
    <property type="entry name" value="BioA"/>
    <property type="match status" value="1"/>
</dbReference>
<name>A0A5C6LS35_9BACT</name>
<dbReference type="NCBIfam" id="TIGR00508">
    <property type="entry name" value="bioA"/>
    <property type="match status" value="1"/>
</dbReference>
<dbReference type="Gene3D" id="3.90.1150.10">
    <property type="entry name" value="Aspartate Aminotransferase, domain 1"/>
    <property type="match status" value="1"/>
</dbReference>
<dbReference type="AlphaFoldDB" id="A0A5C6LS35"/>
<dbReference type="GO" id="GO:0004141">
    <property type="term" value="F:dethiobiotin synthase activity"/>
    <property type="evidence" value="ECO:0007669"/>
    <property type="project" value="TreeGrafter"/>
</dbReference>
<evidence type="ECO:0000256" key="3">
    <source>
        <dbReference type="ARBA" id="ARBA00022576"/>
    </source>
</evidence>
<accession>A0A5C6LS35</accession>
<dbReference type="EMBL" id="VOHS01000010">
    <property type="protein sequence ID" value="TWW00265.1"/>
    <property type="molecule type" value="Genomic_DNA"/>
</dbReference>
<dbReference type="GO" id="GO:0009102">
    <property type="term" value="P:biotin biosynthetic process"/>
    <property type="evidence" value="ECO:0007669"/>
    <property type="project" value="UniProtKB-UniRule"/>
</dbReference>
<feature type="binding site" evidence="9">
    <location>
        <begin position="110"/>
        <end position="111"/>
    </location>
    <ligand>
        <name>pyridoxal 5'-phosphate</name>
        <dbReference type="ChEBI" id="CHEBI:597326"/>
    </ligand>
</feature>
<comment type="function">
    <text evidence="9">Catalyzes the transfer of the alpha-amino group from S-adenosyl-L-methionine (SAM) to 7-keto-8-aminopelargonic acid (KAPA) to form 7,8-diaminopelargonic acid (DAPA). It is the only aminotransferase known to utilize SAM as an amino donor.</text>
</comment>
<comment type="subunit">
    <text evidence="9">Homodimer.</text>
</comment>
<dbReference type="GO" id="GO:0005737">
    <property type="term" value="C:cytoplasm"/>
    <property type="evidence" value="ECO:0007669"/>
    <property type="project" value="UniProtKB-SubCell"/>
</dbReference>
<evidence type="ECO:0000256" key="2">
    <source>
        <dbReference type="ARBA" id="ARBA00005063"/>
    </source>
</evidence>
<evidence type="ECO:0000313" key="11">
    <source>
        <dbReference type="Proteomes" id="UP000318815"/>
    </source>
</evidence>
<dbReference type="NCBIfam" id="NF004624">
    <property type="entry name" value="PRK05964.1"/>
    <property type="match status" value="1"/>
</dbReference>
<dbReference type="EC" id="2.6.1.62" evidence="9"/>
<dbReference type="SUPFAM" id="SSF53383">
    <property type="entry name" value="PLP-dependent transferases"/>
    <property type="match status" value="1"/>
</dbReference>
<dbReference type="GO" id="GO:0030170">
    <property type="term" value="F:pyridoxal phosphate binding"/>
    <property type="evidence" value="ECO:0007669"/>
    <property type="project" value="UniProtKB-UniRule"/>
</dbReference>
<feature type="binding site" evidence="9">
    <location>
        <begin position="309"/>
        <end position="310"/>
    </location>
    <ligand>
        <name>pyridoxal 5'-phosphate</name>
        <dbReference type="ChEBI" id="CHEBI:597326"/>
    </ligand>
</feature>
<reference evidence="10 11" key="1">
    <citation type="submission" date="2019-08" db="EMBL/GenBank/DDBJ databases">
        <title>Whole genome sequencing of chitin degrading bacteria Chitinophaga pinensis YS16.</title>
        <authorList>
            <person name="Singh R.P."/>
            <person name="Manchanda G."/>
            <person name="Maurya I.K."/>
            <person name="Joshi N.K."/>
            <person name="Srivastava A.K."/>
        </authorList>
    </citation>
    <scope>NUCLEOTIDE SEQUENCE [LARGE SCALE GENOMIC DNA]</scope>
    <source>
        <strain evidence="10 11">YS-16</strain>
    </source>
</reference>
<evidence type="ECO:0000256" key="5">
    <source>
        <dbReference type="ARBA" id="ARBA00022691"/>
    </source>
</evidence>
<feature type="binding site" evidence="9">
    <location>
        <position position="308"/>
    </location>
    <ligand>
        <name>substrate</name>
    </ligand>
</feature>
<evidence type="ECO:0000313" key="10">
    <source>
        <dbReference type="EMBL" id="TWW00265.1"/>
    </source>
</evidence>
<evidence type="ECO:0000256" key="9">
    <source>
        <dbReference type="HAMAP-Rule" id="MF_00834"/>
    </source>
</evidence>
<feature type="binding site" evidence="9">
    <location>
        <position position="50"/>
    </location>
    <ligand>
        <name>substrate</name>
    </ligand>
</feature>
<keyword evidence="9" id="KW-0963">Cytoplasm</keyword>
<dbReference type="InterPro" id="IPR005815">
    <property type="entry name" value="BioA"/>
</dbReference>
<dbReference type="InterPro" id="IPR015421">
    <property type="entry name" value="PyrdxlP-dep_Trfase_major"/>
</dbReference>
<keyword evidence="3 9" id="KW-0032">Aminotransferase</keyword>
<feature type="modified residue" description="N6-(pyridoxal phosphate)lysine" evidence="9">
    <location>
        <position position="274"/>
    </location>
</feature>
<evidence type="ECO:0000256" key="8">
    <source>
        <dbReference type="ARBA" id="ARBA00048449"/>
    </source>
</evidence>
<keyword evidence="6 9" id="KW-0093">Biotin biosynthesis</keyword>
<dbReference type="InterPro" id="IPR005814">
    <property type="entry name" value="Aminotrans_3"/>
</dbReference>
<dbReference type="GO" id="GO:0051537">
    <property type="term" value="F:2 iron, 2 sulfur cluster binding"/>
    <property type="evidence" value="ECO:0007669"/>
    <property type="project" value="UniProtKB-KW"/>
</dbReference>
<comment type="pathway">
    <text evidence="2 9">Cofactor biosynthesis; biotin biosynthesis; 7,8-diaminononanoate from 8-amino-7-oxononanoate (SAM route): step 1/1.</text>
</comment>
<dbReference type="InterPro" id="IPR049704">
    <property type="entry name" value="Aminotrans_3_PPA_site"/>
</dbReference>
<dbReference type="Proteomes" id="UP000318815">
    <property type="component" value="Unassembled WGS sequence"/>
</dbReference>
<comment type="catalytic activity">
    <reaction evidence="8 9">
        <text>(8S)-8-amino-7-oxononanoate + S-adenosyl-L-methionine = S-adenosyl-4-methylsulfanyl-2-oxobutanoate + (7R,8S)-7,8-diammoniononanoate</text>
        <dbReference type="Rhea" id="RHEA:16861"/>
        <dbReference type="ChEBI" id="CHEBI:16490"/>
        <dbReference type="ChEBI" id="CHEBI:59789"/>
        <dbReference type="ChEBI" id="CHEBI:149468"/>
        <dbReference type="ChEBI" id="CHEBI:149469"/>
        <dbReference type="EC" id="2.6.1.62"/>
    </reaction>
</comment>
<keyword evidence="11" id="KW-1185">Reference proteome</keyword>
<dbReference type="InterPro" id="IPR015422">
    <property type="entry name" value="PyrdxlP-dep_Trfase_small"/>
</dbReference>
<comment type="caution">
    <text evidence="10">The sequence shown here is derived from an EMBL/GenBank/DDBJ whole genome shotgun (WGS) entry which is preliminary data.</text>
</comment>
<dbReference type="Gene3D" id="3.40.640.10">
    <property type="entry name" value="Type I PLP-dependent aspartate aminotransferase-like (Major domain)"/>
    <property type="match status" value="1"/>
</dbReference>
<feature type="site" description="Participates in the substrate recognition with KAPA and in a stacking interaction with the adenine ring of SAM" evidence="9">
    <location>
        <position position="15"/>
    </location>
</feature>
<evidence type="ECO:0000256" key="4">
    <source>
        <dbReference type="ARBA" id="ARBA00022679"/>
    </source>
</evidence>
<feature type="binding site" evidence="9">
    <location>
        <position position="245"/>
    </location>
    <ligand>
        <name>pyridoxal 5'-phosphate</name>
        <dbReference type="ChEBI" id="CHEBI:597326"/>
    </ligand>
</feature>
<dbReference type="PANTHER" id="PTHR42684">
    <property type="entry name" value="ADENOSYLMETHIONINE-8-AMINO-7-OXONONANOATE AMINOTRANSFERASE"/>
    <property type="match status" value="1"/>
</dbReference>
<dbReference type="UniPathway" id="UPA00078">
    <property type="reaction ID" value="UER00160"/>
</dbReference>
<evidence type="ECO:0000256" key="1">
    <source>
        <dbReference type="ARBA" id="ARBA00001933"/>
    </source>
</evidence>
<dbReference type="Pfam" id="PF00202">
    <property type="entry name" value="Aminotran_3"/>
    <property type="match status" value="1"/>
</dbReference>
<keyword evidence="7 9" id="KW-0663">Pyridoxal phosphate</keyword>
<dbReference type="PIRSF" id="PIRSF000521">
    <property type="entry name" value="Transaminase_4ab_Lys_Orn"/>
    <property type="match status" value="1"/>
</dbReference>
<proteinExistence type="inferred from homology"/>
<keyword evidence="4 9" id="KW-0808">Transferase</keyword>
<keyword evidence="5 9" id="KW-0949">S-adenosyl-L-methionine</keyword>
<comment type="similarity">
    <text evidence="9">Belongs to the class-III pyridoxal-phosphate-dependent aminotransferase family. BioA subfamily.</text>
</comment>
<protein>
    <recommendedName>
        <fullName evidence="9">Adenosylmethionine-8-amino-7-oxononanoate aminotransferase</fullName>
        <ecNumber evidence="9">2.6.1.62</ecNumber>
    </recommendedName>
    <alternativeName>
        <fullName evidence="9">7,8-diamino-pelargonic acid aminotransferase</fullName>
        <shortName evidence="9">DAPA AT</shortName>
        <shortName evidence="9">DAPA aminotransferase</shortName>
    </alternativeName>
    <alternativeName>
        <fullName evidence="9">7,8-diaminononanoate synthase</fullName>
        <shortName evidence="9">DANS</shortName>
    </alternativeName>
    <alternativeName>
        <fullName evidence="9">Diaminopelargonic acid synthase</fullName>
    </alternativeName>
</protein>
<feature type="binding site" evidence="9">
    <location>
        <position position="274"/>
    </location>
    <ligand>
        <name>substrate</name>
    </ligand>
</feature>
<dbReference type="GO" id="GO:0004015">
    <property type="term" value="F:adenosylmethionine-8-amino-7-oxononanoate transaminase activity"/>
    <property type="evidence" value="ECO:0007669"/>
    <property type="project" value="UniProtKB-UniRule"/>
</dbReference>
<dbReference type="PANTHER" id="PTHR42684:SF3">
    <property type="entry name" value="ADENOSYLMETHIONINE-8-AMINO-7-OXONONANOATE AMINOTRANSFERASE"/>
    <property type="match status" value="1"/>
</dbReference>
<comment type="subcellular location">
    <subcellularLocation>
        <location evidence="9">Cytoplasm</location>
    </subcellularLocation>
</comment>
<organism evidence="10 11">
    <name type="scientific">Chitinophaga pinensis</name>
    <dbReference type="NCBI Taxonomy" id="79329"/>
    <lineage>
        <taxon>Bacteria</taxon>
        <taxon>Pseudomonadati</taxon>
        <taxon>Bacteroidota</taxon>
        <taxon>Chitinophagia</taxon>
        <taxon>Chitinophagales</taxon>
        <taxon>Chitinophagaceae</taxon>
        <taxon>Chitinophaga</taxon>
    </lineage>
</organism>
<comment type="cofactor">
    <cofactor evidence="1 9">
        <name>pyridoxal 5'-phosphate</name>
        <dbReference type="ChEBI" id="CHEBI:597326"/>
    </cofactor>
</comment>
<gene>
    <name evidence="9 10" type="primary">bioA</name>
    <name evidence="10" type="ORF">FEF09_12350</name>
</gene>
<dbReference type="CDD" id="cd00610">
    <property type="entry name" value="OAT_like"/>
    <property type="match status" value="1"/>
</dbReference>
<evidence type="ECO:0000256" key="6">
    <source>
        <dbReference type="ARBA" id="ARBA00022756"/>
    </source>
</evidence>
<dbReference type="PROSITE" id="PS00600">
    <property type="entry name" value="AA_TRANSFER_CLASS_3"/>
    <property type="match status" value="1"/>
</dbReference>
<evidence type="ECO:0000256" key="7">
    <source>
        <dbReference type="ARBA" id="ARBA00022898"/>
    </source>
</evidence>